<dbReference type="InterPro" id="IPR012312">
    <property type="entry name" value="Hemerythrin-like"/>
</dbReference>
<dbReference type="RefSeq" id="WP_111282930.1">
    <property type="nucleotide sequence ID" value="NZ_CP147988.1"/>
</dbReference>
<dbReference type="Pfam" id="PF04405">
    <property type="entry name" value="ScdA_N"/>
    <property type="match status" value="1"/>
</dbReference>
<keyword evidence="4" id="KW-0408">Iron</keyword>
<dbReference type="Pfam" id="PF01814">
    <property type="entry name" value="Hemerythrin"/>
    <property type="match status" value="1"/>
</dbReference>
<dbReference type="InterPro" id="IPR038062">
    <property type="entry name" value="ScdA-like_N_sf"/>
</dbReference>
<evidence type="ECO:0000256" key="1">
    <source>
        <dbReference type="ARBA" id="ARBA00004496"/>
    </source>
</evidence>
<keyword evidence="3" id="KW-0479">Metal-binding</keyword>
<dbReference type="Gene3D" id="1.10.3910.10">
    <property type="entry name" value="SP0561-like"/>
    <property type="match status" value="1"/>
</dbReference>
<evidence type="ECO:0000256" key="2">
    <source>
        <dbReference type="ARBA" id="ARBA00022490"/>
    </source>
</evidence>
<evidence type="ECO:0000313" key="7">
    <source>
        <dbReference type="Proteomes" id="UP001447857"/>
    </source>
</evidence>
<accession>A0ABZ2Q769</accession>
<dbReference type="PANTHER" id="PTHR36438">
    <property type="entry name" value="IRON-SULFUR CLUSTER REPAIR PROTEIN YTFE"/>
    <property type="match status" value="1"/>
</dbReference>
<keyword evidence="7" id="KW-1185">Reference proteome</keyword>
<dbReference type="Gene3D" id="1.20.120.520">
    <property type="entry name" value="nmb1532 protein domain like"/>
    <property type="match status" value="1"/>
</dbReference>
<dbReference type="Proteomes" id="UP001447857">
    <property type="component" value="Chromosome"/>
</dbReference>
<dbReference type="InterPro" id="IPR019903">
    <property type="entry name" value="RIC_family"/>
</dbReference>
<protein>
    <submittedName>
        <fullName evidence="6">Iron-sulfur cluster repair di-iron protein</fullName>
    </submittedName>
</protein>
<comment type="subcellular location">
    <subcellularLocation>
        <location evidence="1">Cytoplasm</location>
    </subcellularLocation>
</comment>
<gene>
    <name evidence="6" type="primary">ric</name>
    <name evidence="6" type="ORF">V6624_17360</name>
</gene>
<dbReference type="NCBIfam" id="TIGR03652">
    <property type="entry name" value="FeS_repair_RIC"/>
    <property type="match status" value="1"/>
</dbReference>
<feature type="domain" description="Hemerythrin-like" evidence="5">
    <location>
        <begin position="83"/>
        <end position="232"/>
    </location>
</feature>
<evidence type="ECO:0000256" key="3">
    <source>
        <dbReference type="ARBA" id="ARBA00022723"/>
    </source>
</evidence>
<keyword evidence="2" id="KW-0963">Cytoplasm</keyword>
<dbReference type="PANTHER" id="PTHR36438:SF1">
    <property type="entry name" value="IRON-SULFUR CLUSTER REPAIR PROTEIN YTFE"/>
    <property type="match status" value="1"/>
</dbReference>
<name>A0ABZ2Q769_9FLAO</name>
<reference evidence="6 7" key="1">
    <citation type="submission" date="2024-02" db="EMBL/GenBank/DDBJ databases">
        <title>complete genome of Flavobacterium ginsenosidimutans Str. YTB16.</title>
        <authorList>
            <person name="Wang Q."/>
        </authorList>
    </citation>
    <scope>NUCLEOTIDE SEQUENCE [LARGE SCALE GENOMIC DNA]</scope>
    <source>
        <strain evidence="6 7">YTB16</strain>
    </source>
</reference>
<organism evidence="6 7">
    <name type="scientific">Flavobacterium ginsenosidimutans</name>
    <dbReference type="NCBI Taxonomy" id="687844"/>
    <lineage>
        <taxon>Bacteria</taxon>
        <taxon>Pseudomonadati</taxon>
        <taxon>Bacteroidota</taxon>
        <taxon>Flavobacteriia</taxon>
        <taxon>Flavobacteriales</taxon>
        <taxon>Flavobacteriaceae</taxon>
        <taxon>Flavobacterium</taxon>
    </lineage>
</organism>
<evidence type="ECO:0000256" key="4">
    <source>
        <dbReference type="ARBA" id="ARBA00023004"/>
    </source>
</evidence>
<evidence type="ECO:0000259" key="5">
    <source>
        <dbReference type="Pfam" id="PF01814"/>
    </source>
</evidence>
<sequence length="244" mass="28219">MKLTSKTTIGEIVADDFKTAAIFTKFHIDFCCKGHRTIEEVCKKRDIEESVLIEHIEKARGSSANQSFDYKSWPPDMIADYITKTHHRYVEERSPVILEYLNKICGVHGAIHPELHEIHTIFSKTYLDLTAHMKREELVVFPFIKKMKAAHSKGTELETPPFLSIEAPILTLKDDHITEGQRFKRIAALTNNYTPPVDSCNTYKVAFLMLEEFDKDLKKHIHLENNILFPKAIELEKHLKKCLN</sequence>
<dbReference type="EMBL" id="CP147988">
    <property type="protein sequence ID" value="WXK48793.1"/>
    <property type="molecule type" value="Genomic_DNA"/>
</dbReference>
<evidence type="ECO:0000313" key="6">
    <source>
        <dbReference type="EMBL" id="WXK48793.1"/>
    </source>
</evidence>
<proteinExistence type="predicted"/>